<dbReference type="Pfam" id="PF12735">
    <property type="entry name" value="IgD3_Trs65"/>
    <property type="match status" value="1"/>
</dbReference>
<sequence>MATPPSQTPVPADIDADFLRGSYLVYAVPLATDGRLTDELALGARRGQPLQALVEGIEERESLLFDETVDVYLILRCPYRTESHLRSYLDRLTLHVEAQIVNSHAAGRDAKVPLVETIFSGTVENTHEPLIVLSDPETLEARRPDRKPAASDVEGNELQGAENDKEKNNDDEPIRQSYCVWKQPVFLARPRTRLHGPSVSFTAVASLTPATAAHAMLASNGSLLSYDSYDGSLQSTSSTGRTAGYLRSREPNGLNLLESFGGDPAMAGAWPRLSAQRVSRVAPAAAAMDASFQPRPLRGLKSIAFDIHPAVHTRVRFAKPNIAPANPAVVAMLEIDFTPFFECEAVLTSIRLALPAGEVTDLNITDGLALPLYCVARDHFTFLYRLAPREFDLGQPMAQQAHRHPHPQQGQQAGLYARDLDITIEVKILVQPGVCTPTLKMNWVTSLDFAGPLHPGFGQAPQQPPSIQRAHRPSQLSIDGMSSFTAPSVSRPDALPSLEAAARSTATALPAFGITMTFAAPEHKVYAGEVFVWTVFVGNRASQTPLTPTLPTSATLGGGVVLDQQSPAPRKLALFALPKRRRNDVRVLRPPSTAGGPRKSLLQTDGTPTEAVADAVLDENVVHAMQRSSLVDSTDVVCLSSADTRVGPLAPNACHVVELRFMALRAGVVSIEAVRVVDLASQEHVDVRELPTMIISEGQRESDGV</sequence>
<dbReference type="PANTHER" id="PTHR28159">
    <property type="entry name" value="TRAFFICKING PROTEIN PARTICLE COMPLEX II-SPECIFIC SUBUNIT 65"/>
    <property type="match status" value="1"/>
</dbReference>
<name>A0ABP0DGV6_9PEZI</name>
<comment type="caution">
    <text evidence="3">The sequence shown here is derived from an EMBL/GenBank/DDBJ whole genome shotgun (WGS) entry which is preliminary data.</text>
</comment>
<protein>
    <recommendedName>
        <fullName evidence="2">Trafficking protein particle complex II-specific subunit 65 IgD3 domain-containing protein</fullName>
    </recommendedName>
</protein>
<feature type="region of interest" description="Disordered" evidence="1">
    <location>
        <begin position="135"/>
        <end position="171"/>
    </location>
</feature>
<dbReference type="InterPro" id="IPR024662">
    <property type="entry name" value="Trs65"/>
</dbReference>
<dbReference type="EMBL" id="CAWUON010000022">
    <property type="protein sequence ID" value="CAK7266861.1"/>
    <property type="molecule type" value="Genomic_DNA"/>
</dbReference>
<evidence type="ECO:0000259" key="2">
    <source>
        <dbReference type="Pfam" id="PF12735"/>
    </source>
</evidence>
<dbReference type="InterPro" id="IPR055420">
    <property type="entry name" value="IgD3_Trs65"/>
</dbReference>
<feature type="compositionally biased region" description="Basic and acidic residues" evidence="1">
    <location>
        <begin position="162"/>
        <end position="171"/>
    </location>
</feature>
<evidence type="ECO:0000313" key="3">
    <source>
        <dbReference type="EMBL" id="CAK7266861.1"/>
    </source>
</evidence>
<keyword evidence="4" id="KW-1185">Reference proteome</keyword>
<reference evidence="3 4" key="1">
    <citation type="submission" date="2024-01" db="EMBL/GenBank/DDBJ databases">
        <authorList>
            <person name="Allen C."/>
            <person name="Tagirdzhanova G."/>
        </authorList>
    </citation>
    <scope>NUCLEOTIDE SEQUENCE [LARGE SCALE GENOMIC DNA]</scope>
    <source>
        <strain evidence="3 4">CBS 119000</strain>
    </source>
</reference>
<dbReference type="Proteomes" id="UP001642502">
    <property type="component" value="Unassembled WGS sequence"/>
</dbReference>
<feature type="compositionally biased region" description="Basic and acidic residues" evidence="1">
    <location>
        <begin position="139"/>
        <end position="149"/>
    </location>
</feature>
<feature type="domain" description="Trafficking protein particle complex II-specific subunit 65 IgD3" evidence="2">
    <location>
        <begin position="491"/>
        <end position="695"/>
    </location>
</feature>
<organism evidence="3 4">
    <name type="scientific">Sporothrix epigloea</name>
    <dbReference type="NCBI Taxonomy" id="1892477"/>
    <lineage>
        <taxon>Eukaryota</taxon>
        <taxon>Fungi</taxon>
        <taxon>Dikarya</taxon>
        <taxon>Ascomycota</taxon>
        <taxon>Pezizomycotina</taxon>
        <taxon>Sordariomycetes</taxon>
        <taxon>Sordariomycetidae</taxon>
        <taxon>Ophiostomatales</taxon>
        <taxon>Ophiostomataceae</taxon>
        <taxon>Sporothrix</taxon>
    </lineage>
</organism>
<accession>A0ABP0DGV6</accession>
<evidence type="ECO:0000313" key="4">
    <source>
        <dbReference type="Proteomes" id="UP001642502"/>
    </source>
</evidence>
<evidence type="ECO:0000256" key="1">
    <source>
        <dbReference type="SAM" id="MobiDB-lite"/>
    </source>
</evidence>
<proteinExistence type="predicted"/>
<gene>
    <name evidence="3" type="ORF">SEPCBS119000_002246</name>
</gene>
<dbReference type="PANTHER" id="PTHR28159:SF1">
    <property type="entry name" value="TRAFFICKING PROTEIN PARTICLE COMPLEX II-SPECIFIC SUBUNIT 65"/>
    <property type="match status" value="1"/>
</dbReference>